<dbReference type="OrthoDB" id="7285215at2"/>
<organism evidence="3 4">
    <name type="scientific">Amycolatopsis rifamycinica</name>
    <dbReference type="NCBI Taxonomy" id="287986"/>
    <lineage>
        <taxon>Bacteria</taxon>
        <taxon>Bacillati</taxon>
        <taxon>Actinomycetota</taxon>
        <taxon>Actinomycetes</taxon>
        <taxon>Pseudonocardiales</taxon>
        <taxon>Pseudonocardiaceae</taxon>
        <taxon>Amycolatopsis</taxon>
    </lineage>
</organism>
<accession>A0A066U8P6</accession>
<dbReference type="InterPro" id="IPR018488">
    <property type="entry name" value="cNMP-bd_CS"/>
</dbReference>
<dbReference type="GO" id="GO:0007165">
    <property type="term" value="P:signal transduction"/>
    <property type="evidence" value="ECO:0007669"/>
    <property type="project" value="InterPro"/>
</dbReference>
<dbReference type="InterPro" id="IPR029787">
    <property type="entry name" value="Nucleotide_cyclase"/>
</dbReference>
<dbReference type="Pfam" id="PF13676">
    <property type="entry name" value="TIR_2"/>
    <property type="match status" value="1"/>
</dbReference>
<dbReference type="PROSITE" id="PS00888">
    <property type="entry name" value="CNMP_BINDING_1"/>
    <property type="match status" value="1"/>
</dbReference>
<dbReference type="RefSeq" id="WP_152603664.1">
    <property type="nucleotide sequence ID" value="NZ_JMQI01000021.1"/>
</dbReference>
<reference evidence="3 4" key="1">
    <citation type="submission" date="2014-05" db="EMBL/GenBank/DDBJ databases">
        <title>Draft genome sequence of Amycolatopsis rifamycinica DSM 46095.</title>
        <authorList>
            <person name="Lal R."/>
            <person name="Saxena A."/>
            <person name="Kumari R."/>
            <person name="Mukherjee U."/>
            <person name="Singh P."/>
            <person name="Sangwan N."/>
            <person name="Mahato N.K."/>
        </authorList>
    </citation>
    <scope>NUCLEOTIDE SEQUENCE [LARGE SCALE GENOMIC DNA]</scope>
    <source>
        <strain evidence="3 4">DSM 46095</strain>
    </source>
</reference>
<dbReference type="Proteomes" id="UP000027345">
    <property type="component" value="Unassembled WGS sequence"/>
</dbReference>
<dbReference type="SMART" id="SM00100">
    <property type="entry name" value="cNMP"/>
    <property type="match status" value="1"/>
</dbReference>
<dbReference type="Gene3D" id="2.60.120.10">
    <property type="entry name" value="Jelly Rolls"/>
    <property type="match status" value="1"/>
</dbReference>
<dbReference type="InterPro" id="IPR014710">
    <property type="entry name" value="RmlC-like_jellyroll"/>
</dbReference>
<dbReference type="SUPFAM" id="SSF55073">
    <property type="entry name" value="Nucleotide cyclase"/>
    <property type="match status" value="1"/>
</dbReference>
<gene>
    <name evidence="3" type="ORF">DV20_09755</name>
</gene>
<evidence type="ECO:0000259" key="1">
    <source>
        <dbReference type="PROSITE" id="PS50042"/>
    </source>
</evidence>
<dbReference type="AlphaFoldDB" id="A0A066U8P6"/>
<dbReference type="SUPFAM" id="SSF51206">
    <property type="entry name" value="cAMP-binding domain-like"/>
    <property type="match status" value="1"/>
</dbReference>
<comment type="caution">
    <text evidence="3">The sequence shown here is derived from an EMBL/GenBank/DDBJ whole genome shotgun (WGS) entry which is preliminary data.</text>
</comment>
<evidence type="ECO:0000313" key="4">
    <source>
        <dbReference type="Proteomes" id="UP000027345"/>
    </source>
</evidence>
<evidence type="ECO:0000313" key="3">
    <source>
        <dbReference type="EMBL" id="KDN22192.1"/>
    </source>
</evidence>
<dbReference type="Pfam" id="PF00027">
    <property type="entry name" value="cNMP_binding"/>
    <property type="match status" value="1"/>
</dbReference>
<dbReference type="CDD" id="cd00038">
    <property type="entry name" value="CAP_ED"/>
    <property type="match status" value="1"/>
</dbReference>
<dbReference type="EMBL" id="JMQI01000021">
    <property type="protein sequence ID" value="KDN22192.1"/>
    <property type="molecule type" value="Genomic_DNA"/>
</dbReference>
<sequence length="678" mass="75331">MDRENSTEFREVAVVSCDILGHSSASELKQVRRVAAINRIVGDAIHRREPGKVVWSSGGDGGHVVFLGDDWQADAVRLIDELTAWAREEQVILRVTGHLGSVATLFGADMRTQVVGAGINFAGWLIRQATGDGVVVSDTFRRGIASSALAADVEFHDERLRVDRASIRQLLWLMSSGTARSRWAKAETDDLTSLKNCLKKQDGWGALYYAKRISQINAKDEAVTSHLEDASRILKADTLENRSFLESLRAEELTEMLKLGHLVERTPGEVICRVGEPGESMFVILRGEVGVYNLEGSGFGGTAEPKHTHRAGEVVGELAAALKRTRTADLVAMTDVALLSFISEEVNEKLANTGTEAGKDAKRQYDRFILDRVVQHTAQVAPYLLGANRRGPLSLVDARSSARLSEREAWQATLRQLLNYTELVTVDTGLHLTVDQVTGKIGRPSAERGLFVLVSGSVETRDPVPVTLSGAQCPLLWVNLPDFFTRAATSYRRVAEPIMVLWLAAHGVDQLSLDQRNELLRALKGVVGAKPPDFEYDVYLCHASPDKPVIREIKDRLWRDYGIRSWYDDVELLPGDTTRRTIEKGLMTCRFLLLCASSNLKKSEWANREIDSVLHLDVKRQGEPKILVLKLYEQESNDEAVPLIVRGTKRHHFGRRGDFERLAEYIVDAREAGGRPQT</sequence>
<name>A0A066U8P6_9PSEU</name>
<dbReference type="Gene3D" id="3.40.50.10140">
    <property type="entry name" value="Toll/interleukin-1 receptor homology (TIR) domain"/>
    <property type="match status" value="1"/>
</dbReference>
<evidence type="ECO:0000259" key="2">
    <source>
        <dbReference type="PROSITE" id="PS50104"/>
    </source>
</evidence>
<dbReference type="PROSITE" id="PS50104">
    <property type="entry name" value="TIR"/>
    <property type="match status" value="1"/>
</dbReference>
<dbReference type="SUPFAM" id="SSF52200">
    <property type="entry name" value="Toll/Interleukin receptor TIR domain"/>
    <property type="match status" value="1"/>
</dbReference>
<feature type="domain" description="TIR" evidence="2">
    <location>
        <begin position="534"/>
        <end position="673"/>
    </location>
</feature>
<protein>
    <recommendedName>
        <fullName evidence="5">TIR domain-containing protein</fullName>
    </recommendedName>
</protein>
<dbReference type="STRING" id="287986.DV20_09755"/>
<dbReference type="eggNOG" id="COG4916">
    <property type="taxonomic scope" value="Bacteria"/>
</dbReference>
<evidence type="ECO:0008006" key="5">
    <source>
        <dbReference type="Google" id="ProtNLM"/>
    </source>
</evidence>
<proteinExistence type="predicted"/>
<dbReference type="InterPro" id="IPR035897">
    <property type="entry name" value="Toll_tir_struct_dom_sf"/>
</dbReference>
<dbReference type="InterPro" id="IPR000595">
    <property type="entry name" value="cNMP-bd_dom"/>
</dbReference>
<feature type="domain" description="Cyclic nucleotide-binding" evidence="1">
    <location>
        <begin position="244"/>
        <end position="341"/>
    </location>
</feature>
<dbReference type="PROSITE" id="PS50042">
    <property type="entry name" value="CNMP_BINDING_3"/>
    <property type="match status" value="1"/>
</dbReference>
<dbReference type="InterPro" id="IPR000157">
    <property type="entry name" value="TIR_dom"/>
</dbReference>
<dbReference type="InterPro" id="IPR018490">
    <property type="entry name" value="cNMP-bd_dom_sf"/>
</dbReference>
<dbReference type="Gene3D" id="3.30.70.1230">
    <property type="entry name" value="Nucleotide cyclase"/>
    <property type="match status" value="1"/>
</dbReference>
<keyword evidence="4" id="KW-1185">Reference proteome</keyword>